<feature type="transmembrane region" description="Helical" evidence="2">
    <location>
        <begin position="96"/>
        <end position="119"/>
    </location>
</feature>
<feature type="transmembrane region" description="Helical" evidence="2">
    <location>
        <begin position="283"/>
        <end position="305"/>
    </location>
</feature>
<feature type="region of interest" description="Disordered" evidence="1">
    <location>
        <begin position="1"/>
        <end position="20"/>
    </location>
</feature>
<feature type="compositionally biased region" description="Low complexity" evidence="1">
    <location>
        <begin position="57"/>
        <end position="71"/>
    </location>
</feature>
<feature type="transmembrane region" description="Helical" evidence="2">
    <location>
        <begin position="326"/>
        <end position="346"/>
    </location>
</feature>
<accession>A0A9W6BAM7</accession>
<feature type="transmembrane region" description="Helical" evidence="2">
    <location>
        <begin position="352"/>
        <end position="371"/>
    </location>
</feature>
<feature type="transmembrane region" description="Helical" evidence="2">
    <location>
        <begin position="131"/>
        <end position="150"/>
    </location>
</feature>
<evidence type="ECO:0000313" key="3">
    <source>
        <dbReference type="EMBL" id="GLC48574.1"/>
    </source>
</evidence>
<dbReference type="Proteomes" id="UP001165080">
    <property type="component" value="Unassembled WGS sequence"/>
</dbReference>
<keyword evidence="4" id="KW-1185">Reference proteome</keyword>
<dbReference type="OrthoDB" id="533856at2759"/>
<feature type="compositionally biased region" description="Polar residues" evidence="1">
    <location>
        <begin position="1"/>
        <end position="12"/>
    </location>
</feature>
<evidence type="ECO:0000256" key="1">
    <source>
        <dbReference type="SAM" id="MobiDB-lite"/>
    </source>
</evidence>
<protein>
    <submittedName>
        <fullName evidence="3">Uncharacterized protein</fullName>
    </submittedName>
</protein>
<evidence type="ECO:0000256" key="2">
    <source>
        <dbReference type="SAM" id="Phobius"/>
    </source>
</evidence>
<feature type="transmembrane region" description="Helical" evidence="2">
    <location>
        <begin position="196"/>
        <end position="217"/>
    </location>
</feature>
<dbReference type="EMBL" id="BRXU01000001">
    <property type="protein sequence ID" value="GLC48574.1"/>
    <property type="molecule type" value="Genomic_DNA"/>
</dbReference>
<feature type="region of interest" description="Disordered" evidence="1">
    <location>
        <begin position="54"/>
        <end position="75"/>
    </location>
</feature>
<dbReference type="AlphaFoldDB" id="A0A9W6BAM7"/>
<evidence type="ECO:0000313" key="4">
    <source>
        <dbReference type="Proteomes" id="UP001165080"/>
    </source>
</evidence>
<name>A0A9W6BAM7_9CHLO</name>
<feature type="transmembrane region" description="Helical" evidence="2">
    <location>
        <begin position="238"/>
        <end position="263"/>
    </location>
</feature>
<gene>
    <name evidence="3" type="primary">PLEST001101</name>
    <name evidence="3" type="ORF">PLESTB_000112700</name>
</gene>
<organism evidence="3 4">
    <name type="scientific">Pleodorina starrii</name>
    <dbReference type="NCBI Taxonomy" id="330485"/>
    <lineage>
        <taxon>Eukaryota</taxon>
        <taxon>Viridiplantae</taxon>
        <taxon>Chlorophyta</taxon>
        <taxon>core chlorophytes</taxon>
        <taxon>Chlorophyceae</taxon>
        <taxon>CS clade</taxon>
        <taxon>Chlamydomonadales</taxon>
        <taxon>Volvocaceae</taxon>
        <taxon>Pleodorina</taxon>
    </lineage>
</organism>
<proteinExistence type="predicted"/>
<keyword evidence="2" id="KW-0812">Transmembrane</keyword>
<sequence length="374" mass="38472">MLLSSVPTSQRLRASPGAGACSSRFCPSLPAARVNRRPCKPVCFKENTPDKIDDATTTRTSGVTTGGVPPRSYGTEPMMMPPVALRSVSLGPVASVMYPLLTYGTAAAAAAAIVMPATVGKFVFPSAVLTTVNKLMIQCAGAALLPSVVAKRQIKHAADSGILASPTYKQMVSACLLGGVLELVVLSQAVSLRNPLLAATVGGLAGLATLTTSYTLMKIRESGQLVPSPRGVLSGLMSLLTPATITAAAYSLATIALTTAGIMLFTSDPATPSLLFILPKDPVHVFCARIMGAATLANAVLMFVVKQAADDGRQGSPLFRSINGGVASSSAITAGVLGYGLATNWAKSVPHFWALFGTMAATALLSGYNWMTAP</sequence>
<comment type="caution">
    <text evidence="3">The sequence shown here is derived from an EMBL/GenBank/DDBJ whole genome shotgun (WGS) entry which is preliminary data.</text>
</comment>
<keyword evidence="2" id="KW-1133">Transmembrane helix</keyword>
<feature type="transmembrane region" description="Helical" evidence="2">
    <location>
        <begin position="171"/>
        <end position="190"/>
    </location>
</feature>
<reference evidence="3 4" key="1">
    <citation type="journal article" date="2023" name="Commun. Biol.">
        <title>Reorganization of the ancestral sex-determining regions during the evolution of trioecy in Pleodorina starrii.</title>
        <authorList>
            <person name="Takahashi K."/>
            <person name="Suzuki S."/>
            <person name="Kawai-Toyooka H."/>
            <person name="Yamamoto K."/>
            <person name="Hamaji T."/>
            <person name="Ootsuki R."/>
            <person name="Yamaguchi H."/>
            <person name="Kawachi M."/>
            <person name="Higashiyama T."/>
            <person name="Nozaki H."/>
        </authorList>
    </citation>
    <scope>NUCLEOTIDE SEQUENCE [LARGE SCALE GENOMIC DNA]</scope>
    <source>
        <strain evidence="3 4">NIES-4479</strain>
    </source>
</reference>
<keyword evidence="2" id="KW-0472">Membrane</keyword>